<dbReference type="Proteomes" id="UP000808914">
    <property type="component" value="Unassembled WGS sequence"/>
</dbReference>
<dbReference type="EMBL" id="JAFBER010000010">
    <property type="protein sequence ID" value="MBM7645623.1"/>
    <property type="molecule type" value="Genomic_DNA"/>
</dbReference>
<sequence length="60" mass="7166">MTKPLSFRFSDDFVTLLRTWAFVTGQDQRGLLERAFHEYAEKHPDIKEKVEKIIEINKNK</sequence>
<reference evidence="1 2" key="1">
    <citation type="submission" date="2021-01" db="EMBL/GenBank/DDBJ databases">
        <title>Genomic Encyclopedia of Type Strains, Phase IV (KMG-IV): sequencing the most valuable type-strain genomes for metagenomic binning, comparative biology and taxonomic classification.</title>
        <authorList>
            <person name="Goeker M."/>
        </authorList>
    </citation>
    <scope>NUCLEOTIDE SEQUENCE [LARGE SCALE GENOMIC DNA]</scope>
    <source>
        <strain evidence="1 2">DSM 28236</strain>
    </source>
</reference>
<comment type="caution">
    <text evidence="1">The sequence shown here is derived from an EMBL/GenBank/DDBJ whole genome shotgun (WGS) entry which is preliminary data.</text>
</comment>
<evidence type="ECO:0000313" key="1">
    <source>
        <dbReference type="EMBL" id="MBM7645623.1"/>
    </source>
</evidence>
<gene>
    <name evidence="1" type="ORF">JOD45_001841</name>
</gene>
<dbReference type="RefSeq" id="WP_205003549.1">
    <property type="nucleotide sequence ID" value="NZ_JAFBER010000010.1"/>
</dbReference>
<name>A0ABS2Q0B1_9BACL</name>
<proteinExistence type="predicted"/>
<evidence type="ECO:0000313" key="2">
    <source>
        <dbReference type="Proteomes" id="UP000808914"/>
    </source>
</evidence>
<protein>
    <submittedName>
        <fullName evidence="1">Uncharacterized protein</fullName>
    </submittedName>
</protein>
<keyword evidence="2" id="KW-1185">Reference proteome</keyword>
<organism evidence="1 2">
    <name type="scientific">Scopulibacillus daqui</name>
    <dbReference type="NCBI Taxonomy" id="1469162"/>
    <lineage>
        <taxon>Bacteria</taxon>
        <taxon>Bacillati</taxon>
        <taxon>Bacillota</taxon>
        <taxon>Bacilli</taxon>
        <taxon>Bacillales</taxon>
        <taxon>Sporolactobacillaceae</taxon>
        <taxon>Scopulibacillus</taxon>
    </lineage>
</organism>
<accession>A0ABS2Q0B1</accession>